<proteinExistence type="predicted"/>
<dbReference type="AlphaFoldDB" id="A0A0M3JJB1"/>
<organism evidence="1">
    <name type="scientific">Anisakis simplex</name>
    <name type="common">Herring worm</name>
    <dbReference type="NCBI Taxonomy" id="6269"/>
    <lineage>
        <taxon>Eukaryota</taxon>
        <taxon>Metazoa</taxon>
        <taxon>Ecdysozoa</taxon>
        <taxon>Nematoda</taxon>
        <taxon>Chromadorea</taxon>
        <taxon>Rhabditida</taxon>
        <taxon>Spirurina</taxon>
        <taxon>Ascaridomorpha</taxon>
        <taxon>Ascaridoidea</taxon>
        <taxon>Anisakidae</taxon>
        <taxon>Anisakis</taxon>
        <taxon>Anisakis simplex complex</taxon>
    </lineage>
</organism>
<dbReference type="WBParaSite" id="ASIM_0000773001-mRNA-1">
    <property type="protein sequence ID" value="ASIM_0000773001-mRNA-1"/>
    <property type="gene ID" value="ASIM_0000773001"/>
</dbReference>
<accession>A0A0M3JJB1</accession>
<evidence type="ECO:0000313" key="1">
    <source>
        <dbReference type="WBParaSite" id="ASIM_0000773001-mRNA-1"/>
    </source>
</evidence>
<name>A0A0M3JJB1_ANISI</name>
<protein>
    <submittedName>
        <fullName evidence="1">Poly(ADP-ribose) glycohydrolase</fullName>
    </submittedName>
</protein>
<sequence>LIIPSFDIQKRFGNVLSEFIYQRFFEKEYTKEGLLNGITEAQNNEKTVWWGCCGFGDVTFGHFFCGTKLLYTIDPGCACTASLIDLTDKITNTGIDRNQLRSECSIGIE</sequence>
<reference evidence="1" key="1">
    <citation type="submission" date="2017-02" db="UniProtKB">
        <authorList>
            <consortium name="WormBaseParasite"/>
        </authorList>
    </citation>
    <scope>IDENTIFICATION</scope>
</reference>